<dbReference type="Proteomes" id="UP000305451">
    <property type="component" value="Unassembled WGS sequence"/>
</dbReference>
<evidence type="ECO:0000256" key="4">
    <source>
        <dbReference type="SAM" id="SignalP"/>
    </source>
</evidence>
<dbReference type="OrthoDB" id="9767116at2"/>
<dbReference type="PANTHER" id="PTHR40094:SF1">
    <property type="entry name" value="UBIQUITIN DOMAIN-CONTAINING PROTEIN"/>
    <property type="match status" value="1"/>
</dbReference>
<dbReference type="InterPro" id="IPR051802">
    <property type="entry name" value="YfhM-like"/>
</dbReference>
<dbReference type="Pfam" id="PF07678">
    <property type="entry name" value="TED_complement"/>
    <property type="match status" value="1"/>
</dbReference>
<gene>
    <name evidence="7" type="ORF">E5162_09065</name>
</gene>
<name>A0A4V3RZ78_9PROT</name>
<evidence type="ECO:0000313" key="8">
    <source>
        <dbReference type="Proteomes" id="UP000305451"/>
    </source>
</evidence>
<dbReference type="InterPro" id="IPR026284">
    <property type="entry name" value="A2MG_proteobact"/>
</dbReference>
<dbReference type="Pfam" id="PF00207">
    <property type="entry name" value="A2M"/>
    <property type="match status" value="1"/>
</dbReference>
<feature type="domain" description="Alpha-2-macroglobulin bait region" evidence="5">
    <location>
        <begin position="753"/>
        <end position="897"/>
    </location>
</feature>
<organism evidence="7 8">
    <name type="scientific">Marinicauda pacifica</name>
    <dbReference type="NCBI Taxonomy" id="1133559"/>
    <lineage>
        <taxon>Bacteria</taxon>
        <taxon>Pseudomonadati</taxon>
        <taxon>Pseudomonadota</taxon>
        <taxon>Alphaproteobacteria</taxon>
        <taxon>Maricaulales</taxon>
        <taxon>Maricaulaceae</taxon>
        <taxon>Marinicauda</taxon>
    </lineage>
</organism>
<keyword evidence="8" id="KW-1185">Reference proteome</keyword>
<dbReference type="PIRSF" id="PIRSF038980">
    <property type="entry name" value="A2M_bac"/>
    <property type="match status" value="1"/>
</dbReference>
<dbReference type="InterPro" id="IPR041246">
    <property type="entry name" value="Bact_MG10"/>
</dbReference>
<evidence type="ECO:0000256" key="2">
    <source>
        <dbReference type="ARBA" id="ARBA00022729"/>
    </source>
</evidence>
<dbReference type="Pfam" id="PF11974">
    <property type="entry name" value="bMG3"/>
    <property type="match status" value="1"/>
</dbReference>
<dbReference type="GO" id="GO:0005615">
    <property type="term" value="C:extracellular space"/>
    <property type="evidence" value="ECO:0007669"/>
    <property type="project" value="InterPro"/>
</dbReference>
<evidence type="ECO:0000259" key="6">
    <source>
        <dbReference type="SMART" id="SM01360"/>
    </source>
</evidence>
<dbReference type="PANTHER" id="PTHR40094">
    <property type="entry name" value="ALPHA-2-MACROGLOBULIN HOMOLOG"/>
    <property type="match status" value="1"/>
</dbReference>
<feature type="compositionally biased region" description="Basic and acidic residues" evidence="3">
    <location>
        <begin position="46"/>
        <end position="57"/>
    </location>
</feature>
<dbReference type="InterPro" id="IPR001599">
    <property type="entry name" value="Macroglobln_a2"/>
</dbReference>
<dbReference type="InterPro" id="IPR047565">
    <property type="entry name" value="Alpha-macroglob_thiol-ester_cl"/>
</dbReference>
<dbReference type="InterPro" id="IPR041462">
    <property type="entry name" value="Bact_A2M_MG6"/>
</dbReference>
<evidence type="ECO:0000259" key="5">
    <source>
        <dbReference type="SMART" id="SM01359"/>
    </source>
</evidence>
<feature type="region of interest" description="Disordered" evidence="3">
    <location>
        <begin position="28"/>
        <end position="57"/>
    </location>
</feature>
<dbReference type="GO" id="GO:0004866">
    <property type="term" value="F:endopeptidase inhibitor activity"/>
    <property type="evidence" value="ECO:0007669"/>
    <property type="project" value="InterPro"/>
</dbReference>
<dbReference type="InterPro" id="IPR008930">
    <property type="entry name" value="Terpenoid_cyclase/PrenylTrfase"/>
</dbReference>
<dbReference type="Pfam" id="PF17972">
    <property type="entry name" value="bMG5"/>
    <property type="match status" value="1"/>
</dbReference>
<dbReference type="InterPro" id="IPR041203">
    <property type="entry name" value="Bact_A2M_MG5"/>
</dbReference>
<dbReference type="Pfam" id="PF01835">
    <property type="entry name" value="MG2"/>
    <property type="match status" value="1"/>
</dbReference>
<feature type="domain" description="Alpha-2-macroglobulin" evidence="6">
    <location>
        <begin position="957"/>
        <end position="1046"/>
    </location>
</feature>
<comment type="similarity">
    <text evidence="1">Belongs to the protease inhibitor I39 (alpha-2-macroglobulin) family. Bacterial alpha-2-macroglobulin subfamily.</text>
</comment>
<dbReference type="Pfam" id="PF17973">
    <property type="entry name" value="bMG10"/>
    <property type="match status" value="1"/>
</dbReference>
<dbReference type="Pfam" id="PF07703">
    <property type="entry name" value="A2M_BRD"/>
    <property type="match status" value="1"/>
</dbReference>
<dbReference type="Gene3D" id="1.50.10.20">
    <property type="match status" value="1"/>
</dbReference>
<dbReference type="Pfam" id="PF21142">
    <property type="entry name" value="A2M_bMG2"/>
    <property type="match status" value="1"/>
</dbReference>
<sequence length="1628" mass="174098">MLRSIHLALWALAAGLVLASCGSGDDADTGNGNGSGRQASNGDLLQPRDEDAPRAGAEEATEFEYLRYSAELSGQQPRLCLAFSDALDPEVDYSAYVSVDEPVALNVEGSRLCIGGLSFGQTRTVTLREGLPSADGRELSAEVSETLSFASRPAFVGFSGDGVILPRIEADGLPIETVNVDEVRVRLTRVDDRALAFRSITSGYSASAGEWEWLPENEEPGEAGVTVWEGRMDTPGPANTAVVTVFPLAETIGTLEPGAYFVEVDDVAGLDDGSYNEPARARRWLIVTDLAFTAYRGDHGLEASVRSLQTAELQRGVEVQLVARSNEVLASETTGADGHVSFSRALMNGEEGNAPRLLLAYGRSGDFALLDLTRAPVDLSDEPVSGRARPGIFDGYIYLDRGIYRPGESVHASALLRDGQGDALTGRAGTLTLYAPNGLEQARYRFDGAPNAGGLTHEFEIPEAAARGSWRLELSLDGSGTIATESFNVEDFVPQRVALELEADSETALEPGETRLIKADVRFLYGAPGAGLPIEGRARIQRDPSPFEAYGEYSFGLHDEQFAEELFELPASTADGSGQASIPLDPGTRGADSRFPLRVRAVISVQEPGGRAVSDDVILPYRPQDRYAGLRQQGEGRVERGEAARFDAIALDRQGDPVAADLSWRLVRVDWDYDWYRSEGSDWRWRRTRRVVPLETGQISLDGEVPAAIVTRELDWGEHELILLDGETPVASTRFQAGWGGTDSQGVEAPDQVQVSGPATAPEIGDQVRIAINAPYAGLAEIAVATDSVIETRSIEVGEEGTQITLPVTEDWGAGAYVMVTVYTPRDPVSQPRPRRAVGVAYVPVNVEERRFDLEIETPDVAEPDQTLDVVIDAIGGPVNEEAWVTLAAVDEGILLLTGFQSPEPADWFFGQTRLGVDLLDDYGRLLDPNQGAAAPVRSGGDQIGGAGLSVVPTQTVALFSGPVRLNRQGRATIALDLPDFNGELRLMAVAWSRTGLGAASEPLTVRDDVTAELILPRFLAPGDEALATATLDNVAGEPGDYAITVEATGPVQVEDASQSVSLDAGERSDSAVALNSAQEGIAEISLSVEGPDGFQASSAYPIQVRSPYLPASRIDTGVLQPGESYSPDPALLEGYVDGSGELQVSFSLTPINVSALFQSLSRYPYSCSEQIVSRAFPLLYADQLAGLTGEESADDAVVDVQSTIQTLLARQSADGAFGLWRVGDQDANAWLGAYATDFLWRAEQAGYPVPDAALERALSALLPVMQGELWRASGYEYDYVNQPWSRDTSEHLTHRSSAYAAYVLARAGQADRSRLRYLHDELLSEIDSPLARAHIGAALAAIGDRARAASAFEAAIDRLGYVNEGDWYQTPRRDLAGVLALAGEAGLNDVVTQLADRVARDLPEPARLTTQEKAFLIMAARALAGDNETIPVTYSGEVQTPARVTFDQAGLEQAGRFTNTGNGPVWRTSLATGAPASAPAPAESGLTIAKRFAGQNGEGIDLARVSQGDRVVVVLTLQSKTSQSHPVVIADLLPAGFEIEAILNPSDAGETGAYGWIGNLSRTDVAEARDDRFVAALDVTDTDPRRLAYIVRAVTPGEFAYPGAVAEDMYDPAVFARSQAGRITIQP</sequence>
<dbReference type="CDD" id="cd02891">
    <property type="entry name" value="A2M_like"/>
    <property type="match status" value="1"/>
</dbReference>
<dbReference type="InterPro" id="IPR049120">
    <property type="entry name" value="A2M_bMG2"/>
</dbReference>
<dbReference type="InterPro" id="IPR011626">
    <property type="entry name" value="Alpha-macroglobulin_TED"/>
</dbReference>
<dbReference type="InterPro" id="IPR002890">
    <property type="entry name" value="MG2"/>
</dbReference>
<dbReference type="SUPFAM" id="SSF48239">
    <property type="entry name" value="Terpenoid cyclases/Protein prenyltransferases"/>
    <property type="match status" value="1"/>
</dbReference>
<dbReference type="PROSITE" id="PS51257">
    <property type="entry name" value="PROKAR_LIPOPROTEIN"/>
    <property type="match status" value="1"/>
</dbReference>
<reference evidence="7 8" key="1">
    <citation type="journal article" date="2013" name="Int. J. Syst. Evol. Microbiol.">
        <title>Marinicauda pacifica gen. nov., sp. nov., a prosthecate alphaproteobacterium of the family Hyphomonadaceae isolated from deep seawater.</title>
        <authorList>
            <person name="Zhang X.Y."/>
            <person name="Li G.W."/>
            <person name="Wang C.S."/>
            <person name="Zhang Y.J."/>
            <person name="Xu X.W."/>
            <person name="Li H."/>
            <person name="Liu A."/>
            <person name="Liu C."/>
            <person name="Xie B.B."/>
            <person name="Qin Q.L."/>
            <person name="Xu Z."/>
            <person name="Chen X.L."/>
            <person name="Zhou B.C."/>
            <person name="Zhang Y.Z."/>
        </authorList>
    </citation>
    <scope>NUCLEOTIDE SEQUENCE [LARGE SCALE GENOMIC DNA]</scope>
    <source>
        <strain evidence="7 8">P-1 km-3</strain>
    </source>
</reference>
<dbReference type="SMART" id="SM01419">
    <property type="entry name" value="Thiol-ester_cl"/>
    <property type="match status" value="1"/>
</dbReference>
<dbReference type="InterPro" id="IPR011625">
    <property type="entry name" value="A2M_N_BRD"/>
</dbReference>
<evidence type="ECO:0000313" key="7">
    <source>
        <dbReference type="EMBL" id="TGY93199.1"/>
    </source>
</evidence>
<dbReference type="InterPro" id="IPR021868">
    <property type="entry name" value="Alpha_2_Macroglob_MG3"/>
</dbReference>
<dbReference type="Gene3D" id="2.60.40.1930">
    <property type="match status" value="1"/>
</dbReference>
<proteinExistence type="inferred from homology"/>
<feature type="chain" id="PRO_5020349687" evidence="4">
    <location>
        <begin position="20"/>
        <end position="1628"/>
    </location>
</feature>
<accession>A0A4V3RZ78</accession>
<protein>
    <submittedName>
        <fullName evidence="7">Alpha-2-macroglobulin family protein</fullName>
    </submittedName>
</protein>
<evidence type="ECO:0000256" key="3">
    <source>
        <dbReference type="SAM" id="MobiDB-lite"/>
    </source>
</evidence>
<dbReference type="Pfam" id="PF17962">
    <property type="entry name" value="bMG6"/>
    <property type="match status" value="1"/>
</dbReference>
<keyword evidence="2 4" id="KW-0732">Signal</keyword>
<dbReference type="SMART" id="SM01359">
    <property type="entry name" value="A2M_N_2"/>
    <property type="match status" value="1"/>
</dbReference>
<dbReference type="SMART" id="SM01360">
    <property type="entry name" value="A2M"/>
    <property type="match status" value="1"/>
</dbReference>
<dbReference type="RefSeq" id="WP_135944917.1">
    <property type="nucleotide sequence ID" value="NZ_BMEI01000002.1"/>
</dbReference>
<comment type="caution">
    <text evidence="7">The sequence shown here is derived from an EMBL/GenBank/DDBJ whole genome shotgun (WGS) entry which is preliminary data.</text>
</comment>
<dbReference type="EMBL" id="SRXV01000002">
    <property type="protein sequence ID" value="TGY93199.1"/>
    <property type="molecule type" value="Genomic_DNA"/>
</dbReference>
<evidence type="ECO:0000256" key="1">
    <source>
        <dbReference type="ARBA" id="ARBA00010556"/>
    </source>
</evidence>
<feature type="signal peptide" evidence="4">
    <location>
        <begin position="1"/>
        <end position="19"/>
    </location>
</feature>